<keyword evidence="6" id="KW-1133">Transmembrane helix</keyword>
<dbReference type="OrthoDB" id="514299at2759"/>
<dbReference type="GO" id="GO:0009247">
    <property type="term" value="P:glycolipid biosynthetic process"/>
    <property type="evidence" value="ECO:0007669"/>
    <property type="project" value="InterPro"/>
</dbReference>
<keyword evidence="3" id="KW-0808">Transferase</keyword>
<dbReference type="PANTHER" id="PTHR14647">
    <property type="entry name" value="GALACTOSE-3-O-SULFOTRANSFERASE"/>
    <property type="match status" value="1"/>
</dbReference>
<dbReference type="InterPro" id="IPR009729">
    <property type="entry name" value="Gal-3-0_sulfotransfrase"/>
</dbReference>
<keyword evidence="4" id="KW-0812">Transmembrane</keyword>
<evidence type="ECO:0000256" key="5">
    <source>
        <dbReference type="ARBA" id="ARBA00022968"/>
    </source>
</evidence>
<proteinExistence type="inferred from homology"/>
<keyword evidence="7" id="KW-0333">Golgi apparatus</keyword>
<name>A0A8J1XJF4_OWEFU</name>
<feature type="compositionally biased region" description="Basic and acidic residues" evidence="11">
    <location>
        <begin position="156"/>
        <end position="189"/>
    </location>
</feature>
<protein>
    <submittedName>
        <fullName evidence="12">Uncharacterized protein</fullName>
    </submittedName>
</protein>
<evidence type="ECO:0000256" key="9">
    <source>
        <dbReference type="ARBA" id="ARBA00023180"/>
    </source>
</evidence>
<evidence type="ECO:0000256" key="1">
    <source>
        <dbReference type="ARBA" id="ARBA00004323"/>
    </source>
</evidence>
<comment type="subcellular location">
    <subcellularLocation>
        <location evidence="1">Golgi apparatus membrane</location>
        <topology evidence="1">Single-pass type II membrane protein</topology>
    </subcellularLocation>
</comment>
<evidence type="ECO:0000256" key="8">
    <source>
        <dbReference type="ARBA" id="ARBA00023136"/>
    </source>
</evidence>
<organism evidence="12 13">
    <name type="scientific">Owenia fusiformis</name>
    <name type="common">Polychaete worm</name>
    <dbReference type="NCBI Taxonomy" id="6347"/>
    <lineage>
        <taxon>Eukaryota</taxon>
        <taxon>Metazoa</taxon>
        <taxon>Spiralia</taxon>
        <taxon>Lophotrochozoa</taxon>
        <taxon>Annelida</taxon>
        <taxon>Polychaeta</taxon>
        <taxon>Sedentaria</taxon>
        <taxon>Canalipalpata</taxon>
        <taxon>Sabellida</taxon>
        <taxon>Oweniida</taxon>
        <taxon>Oweniidae</taxon>
        <taxon>Owenia</taxon>
    </lineage>
</organism>
<keyword evidence="13" id="KW-1185">Reference proteome</keyword>
<evidence type="ECO:0000256" key="2">
    <source>
        <dbReference type="ARBA" id="ARBA00008124"/>
    </source>
</evidence>
<dbReference type="InterPro" id="IPR027417">
    <property type="entry name" value="P-loop_NTPase"/>
</dbReference>
<comment type="similarity">
    <text evidence="2">Belongs to the galactose-3-O-sulfotransferase family.</text>
</comment>
<feature type="coiled-coil region" evidence="10">
    <location>
        <begin position="62"/>
        <end position="112"/>
    </location>
</feature>
<evidence type="ECO:0000313" key="13">
    <source>
        <dbReference type="Proteomes" id="UP000749559"/>
    </source>
</evidence>
<keyword evidence="10" id="KW-0175">Coiled coil</keyword>
<dbReference type="Gene3D" id="3.40.50.300">
    <property type="entry name" value="P-loop containing nucleotide triphosphate hydrolases"/>
    <property type="match status" value="1"/>
</dbReference>
<comment type="caution">
    <text evidence="12">The sequence shown here is derived from an EMBL/GenBank/DDBJ whole genome shotgun (WGS) entry which is preliminary data.</text>
</comment>
<sequence>MMRKSKILYMLILFVFSGCLLFVLKANKNNTNFIRSGSQSLESKLGESVKKVDKTEQVKDVYRDWIDKRNNEEDEINIKEDEVNIKEDEVNIKEDQTKIEEVETNIEKDRINIEDGTNIKEDQINLKEDETNIIADQTNIEGDHEVNEEDQMDIEGMNRKNEDINKNKNGKRGDDNKENIIDNNPEKVIRPGVISNVKEDKGHELKGDTQNDSPQNLKEPKANSDEDMSTILKKAPYAKMDLGDVVNKPKDGHNHVFFLKTHKTGSSTVQGIVMRYGDKRNLTFALPRTQGSAIAYPRLFSKQFVQPLKNVSKFDILCNHLRYHSSVHNILHKDTINFAILRNPVGQFTSSFFYRRLGEVCYNMSSNVKNSLGEFLNNVSSYTKMFPKCKKPGITNMQLFDLGMEENMTNNKDAILLKIQEIERNFHFVLISDYMKESLILMKDILGWSIDDIAFFDKNVRLDRKNDELTELQLKNLQSWNHGDFLLYEHFNKTFWKKVHDYGYERLQREVEELTRHNDDLYEFCVATEGSSKDAAIKSNNQFGAVWMAEHVNGFILRDKARGNKTCEQLARYEVAYTHYVRGKMKKLNYL</sequence>
<dbReference type="SUPFAM" id="SSF52540">
    <property type="entry name" value="P-loop containing nucleoside triphosphate hydrolases"/>
    <property type="match status" value="1"/>
</dbReference>
<dbReference type="Pfam" id="PF06990">
    <property type="entry name" value="Gal-3-0_sulfotr"/>
    <property type="match status" value="1"/>
</dbReference>
<keyword evidence="8" id="KW-0472">Membrane</keyword>
<keyword evidence="5" id="KW-0735">Signal-anchor</keyword>
<dbReference type="EMBL" id="CAIIXF020000011">
    <property type="protein sequence ID" value="CAH1799096.1"/>
    <property type="molecule type" value="Genomic_DNA"/>
</dbReference>
<dbReference type="AlphaFoldDB" id="A0A8J1XJF4"/>
<dbReference type="PROSITE" id="PS51257">
    <property type="entry name" value="PROKAR_LIPOPROTEIN"/>
    <property type="match status" value="1"/>
</dbReference>
<feature type="compositionally biased region" description="Basic and acidic residues" evidence="11">
    <location>
        <begin position="197"/>
        <end position="209"/>
    </location>
</feature>
<evidence type="ECO:0000256" key="7">
    <source>
        <dbReference type="ARBA" id="ARBA00023034"/>
    </source>
</evidence>
<evidence type="ECO:0000313" key="12">
    <source>
        <dbReference type="EMBL" id="CAH1799096.1"/>
    </source>
</evidence>
<dbReference type="Proteomes" id="UP000749559">
    <property type="component" value="Unassembled WGS sequence"/>
</dbReference>
<dbReference type="GO" id="GO:0000139">
    <property type="term" value="C:Golgi membrane"/>
    <property type="evidence" value="ECO:0007669"/>
    <property type="project" value="UniProtKB-SubCell"/>
</dbReference>
<dbReference type="GO" id="GO:0001733">
    <property type="term" value="F:galactosylceramide sulfotransferase activity"/>
    <property type="evidence" value="ECO:0007669"/>
    <property type="project" value="InterPro"/>
</dbReference>
<dbReference type="PANTHER" id="PTHR14647:SF86">
    <property type="entry name" value="GALACTOSE-3-O-SULFOTRANSFERASE"/>
    <property type="match status" value="1"/>
</dbReference>
<accession>A0A8J1XJF4</accession>
<evidence type="ECO:0000256" key="10">
    <source>
        <dbReference type="SAM" id="Coils"/>
    </source>
</evidence>
<feature type="region of interest" description="Disordered" evidence="11">
    <location>
        <begin position="153"/>
        <end position="226"/>
    </location>
</feature>
<evidence type="ECO:0000256" key="3">
    <source>
        <dbReference type="ARBA" id="ARBA00022679"/>
    </source>
</evidence>
<gene>
    <name evidence="12" type="ORF">OFUS_LOCUS23150</name>
</gene>
<evidence type="ECO:0000256" key="11">
    <source>
        <dbReference type="SAM" id="MobiDB-lite"/>
    </source>
</evidence>
<evidence type="ECO:0000256" key="6">
    <source>
        <dbReference type="ARBA" id="ARBA00022989"/>
    </source>
</evidence>
<reference evidence="12" key="1">
    <citation type="submission" date="2022-03" db="EMBL/GenBank/DDBJ databases">
        <authorList>
            <person name="Martin C."/>
        </authorList>
    </citation>
    <scope>NUCLEOTIDE SEQUENCE</scope>
</reference>
<evidence type="ECO:0000256" key="4">
    <source>
        <dbReference type="ARBA" id="ARBA00022692"/>
    </source>
</evidence>
<keyword evidence="9" id="KW-0325">Glycoprotein</keyword>